<feature type="transmembrane region" description="Helical" evidence="7">
    <location>
        <begin position="218"/>
        <end position="239"/>
    </location>
</feature>
<dbReference type="InterPro" id="IPR030184">
    <property type="entry name" value="WAT1-related"/>
</dbReference>
<feature type="transmembrane region" description="Helical" evidence="7">
    <location>
        <begin position="140"/>
        <end position="160"/>
    </location>
</feature>
<evidence type="ECO:0000256" key="6">
    <source>
        <dbReference type="SAM" id="MobiDB-lite"/>
    </source>
</evidence>
<comment type="subcellular location">
    <subcellularLocation>
        <location evidence="1">Membrane</location>
        <topology evidence="1">Multi-pass membrane protein</topology>
    </subcellularLocation>
</comment>
<evidence type="ECO:0000256" key="5">
    <source>
        <dbReference type="ARBA" id="ARBA00023136"/>
    </source>
</evidence>
<dbReference type="InterPro" id="IPR000620">
    <property type="entry name" value="EamA_dom"/>
</dbReference>
<keyword evidence="4 7" id="KW-1133">Transmembrane helix</keyword>
<reference evidence="9" key="1">
    <citation type="submission" date="2023-02" db="EMBL/GenBank/DDBJ databases">
        <title>Genome of toxic invasive species Heracleum sosnowskyi carries increased number of genes despite the absence of recent whole-genome duplications.</title>
        <authorList>
            <person name="Schelkunov M."/>
            <person name="Shtratnikova V."/>
            <person name="Makarenko M."/>
            <person name="Klepikova A."/>
            <person name="Omelchenko D."/>
            <person name="Novikova G."/>
            <person name="Obukhova E."/>
            <person name="Bogdanov V."/>
            <person name="Penin A."/>
            <person name="Logacheva M."/>
        </authorList>
    </citation>
    <scope>NUCLEOTIDE SEQUENCE</scope>
    <source>
        <strain evidence="9">Hsosn_3</strain>
        <tissue evidence="9">Leaf</tissue>
    </source>
</reference>
<dbReference type="GO" id="GO:0022857">
    <property type="term" value="F:transmembrane transporter activity"/>
    <property type="evidence" value="ECO:0007669"/>
    <property type="project" value="InterPro"/>
</dbReference>
<evidence type="ECO:0000259" key="8">
    <source>
        <dbReference type="Pfam" id="PF00892"/>
    </source>
</evidence>
<feature type="transmembrane region" description="Helical" evidence="7">
    <location>
        <begin position="80"/>
        <end position="101"/>
    </location>
</feature>
<feature type="transmembrane region" description="Helical" evidence="7">
    <location>
        <begin position="288"/>
        <end position="309"/>
    </location>
</feature>
<feature type="transmembrane region" description="Helical" evidence="7">
    <location>
        <begin position="254"/>
        <end position="276"/>
    </location>
</feature>
<name>A0AAD8M4D0_9APIA</name>
<sequence length="467" mass="51332">MTRVLSLQSFTANVLPFAVMIMAECMEVTFLSLGKAAMNNGISSFVFVAYYNSLATLIFFPFFVLHVWRGNQLPLTFSLVCRFFVLGLVGICLLQICGYVGMDYASATLGVAMGNLIPAFTFLLAVILSMEKVDLRPLSSVSKVVGTAIAISGAFLIIFYKGPAIYMVVSSSGSAQQLLLSKHSNWVLGGGFLTITCLSSAIWNILQAATIKVYSGVTTVNFFFCLFGSIQCTTIALYVERNRGSWVLNPGIEMIAMVFAAVNCVTGASILTWCLHRKGPVYVSMFKPVSTAIAMITGIIFLGDTLYIGRSQYIISNCCNKDSKHLKTIFIPEDDDSSTALAHLDQSDDEMLDEQSLAVSMVLLHKFTPNIIENMYLVVFFSIDNNEMKRKYRIAPTSVSPDKRKQPSMLLQEGKQRSSLKADRDEVYAPTKPEIDAEAAQAFAEAAMKTLKGRSSNPRVNLQMIRA</sequence>
<gene>
    <name evidence="9" type="ORF">POM88_043516</name>
</gene>
<feature type="domain" description="EamA" evidence="8">
    <location>
        <begin position="32"/>
        <end position="158"/>
    </location>
</feature>
<organism evidence="9 10">
    <name type="scientific">Heracleum sosnowskyi</name>
    <dbReference type="NCBI Taxonomy" id="360622"/>
    <lineage>
        <taxon>Eukaryota</taxon>
        <taxon>Viridiplantae</taxon>
        <taxon>Streptophyta</taxon>
        <taxon>Embryophyta</taxon>
        <taxon>Tracheophyta</taxon>
        <taxon>Spermatophyta</taxon>
        <taxon>Magnoliopsida</taxon>
        <taxon>eudicotyledons</taxon>
        <taxon>Gunneridae</taxon>
        <taxon>Pentapetalae</taxon>
        <taxon>asterids</taxon>
        <taxon>campanulids</taxon>
        <taxon>Apiales</taxon>
        <taxon>Apiaceae</taxon>
        <taxon>Apioideae</taxon>
        <taxon>apioid superclade</taxon>
        <taxon>Tordylieae</taxon>
        <taxon>Tordyliinae</taxon>
        <taxon>Heracleum</taxon>
    </lineage>
</organism>
<evidence type="ECO:0000256" key="7">
    <source>
        <dbReference type="SAM" id="Phobius"/>
    </source>
</evidence>
<dbReference type="InterPro" id="IPR037185">
    <property type="entry name" value="EmrE-like"/>
</dbReference>
<evidence type="ECO:0000313" key="10">
    <source>
        <dbReference type="Proteomes" id="UP001237642"/>
    </source>
</evidence>
<dbReference type="Proteomes" id="UP001237642">
    <property type="component" value="Unassembled WGS sequence"/>
</dbReference>
<dbReference type="GO" id="GO:0016020">
    <property type="term" value="C:membrane"/>
    <property type="evidence" value="ECO:0007669"/>
    <property type="project" value="UniProtKB-SubCell"/>
</dbReference>
<feature type="compositionally biased region" description="Basic and acidic residues" evidence="6">
    <location>
        <begin position="414"/>
        <end position="427"/>
    </location>
</feature>
<dbReference type="Pfam" id="PF00892">
    <property type="entry name" value="EamA"/>
    <property type="match status" value="1"/>
</dbReference>
<evidence type="ECO:0000256" key="2">
    <source>
        <dbReference type="ARBA" id="ARBA00007635"/>
    </source>
</evidence>
<comment type="similarity">
    <text evidence="2">Belongs to the drug/metabolite transporter (DMT) superfamily. Plant drug/metabolite exporter (P-DME) (TC 2.A.7.4) family.</text>
</comment>
<feature type="region of interest" description="Disordered" evidence="6">
    <location>
        <begin position="395"/>
        <end position="431"/>
    </location>
</feature>
<dbReference type="SUPFAM" id="SSF103481">
    <property type="entry name" value="Multidrug resistance efflux transporter EmrE"/>
    <property type="match status" value="1"/>
</dbReference>
<evidence type="ECO:0000313" key="9">
    <source>
        <dbReference type="EMBL" id="KAK1359042.1"/>
    </source>
</evidence>
<protein>
    <recommendedName>
        <fullName evidence="8">EamA domain-containing protein</fullName>
    </recommendedName>
</protein>
<proteinExistence type="inferred from homology"/>
<dbReference type="EMBL" id="JAUIZM010000010">
    <property type="protein sequence ID" value="KAK1359042.1"/>
    <property type="molecule type" value="Genomic_DNA"/>
</dbReference>
<accession>A0AAD8M4D0</accession>
<feature type="transmembrane region" description="Helical" evidence="7">
    <location>
        <begin position="186"/>
        <end position="206"/>
    </location>
</feature>
<keyword evidence="3 7" id="KW-0812">Transmembrane</keyword>
<feature type="transmembrane region" description="Helical" evidence="7">
    <location>
        <begin position="107"/>
        <end position="128"/>
    </location>
</feature>
<feature type="transmembrane region" description="Helical" evidence="7">
    <location>
        <begin position="47"/>
        <end position="68"/>
    </location>
</feature>
<comment type="caution">
    <text evidence="9">The sequence shown here is derived from an EMBL/GenBank/DDBJ whole genome shotgun (WGS) entry which is preliminary data.</text>
</comment>
<keyword evidence="5 7" id="KW-0472">Membrane</keyword>
<evidence type="ECO:0000256" key="4">
    <source>
        <dbReference type="ARBA" id="ARBA00022989"/>
    </source>
</evidence>
<dbReference type="AlphaFoldDB" id="A0AAD8M4D0"/>
<evidence type="ECO:0000256" key="1">
    <source>
        <dbReference type="ARBA" id="ARBA00004141"/>
    </source>
</evidence>
<keyword evidence="10" id="KW-1185">Reference proteome</keyword>
<evidence type="ECO:0000256" key="3">
    <source>
        <dbReference type="ARBA" id="ARBA00022692"/>
    </source>
</evidence>
<dbReference type="PANTHER" id="PTHR31218">
    <property type="entry name" value="WAT1-RELATED PROTEIN"/>
    <property type="match status" value="1"/>
</dbReference>
<reference evidence="9" key="2">
    <citation type="submission" date="2023-05" db="EMBL/GenBank/DDBJ databases">
        <authorList>
            <person name="Schelkunov M.I."/>
        </authorList>
    </citation>
    <scope>NUCLEOTIDE SEQUENCE</scope>
    <source>
        <strain evidence="9">Hsosn_3</strain>
        <tissue evidence="9">Leaf</tissue>
    </source>
</reference>